<sequence>MDKSVIDVASGGALMSKTLATIRNLISNMVGNTQQFGVRRPTTSRGVNEVIVANNQRLDKVTKLLSLVRQLVIRQHHTSLPTIVSDICTSIDHPTNSCHTCKKLNRIVLKPNHGRRGPKNVITFEGLLRRGDIPKTVTVAPTVAHDYKINFEAHKLKGRRPAMMLVTRNQATSSINDGKEHTSQWLLQVVASLQARNEEQSRLNAKAEQHQMQAEERHRLAEERYRETLKMTEEREEELQRQLVAVKATMEKSIGSQSAVSPSAFWAQPFSEEIDQTPIPQSFREDPHTHLQAFQTQMYTSGGDDRLSCKLFPRTIRGVAMHWLATLPPQSIRTFSNLATSFASQFAANKTKCLEVADLFDIKQSKGETLKNYLARFNNAMVRVNDPDKKFFVKAFQKELRAGQFSNSLALRKSLTMEEIRAQAEKHIEVEEDQADRLEMEKQLRTNDTRPT</sequence>
<feature type="non-terminal residue" evidence="4">
    <location>
        <position position="1"/>
    </location>
</feature>
<evidence type="ECO:0000313" key="5">
    <source>
        <dbReference type="Proteomes" id="UP000257109"/>
    </source>
</evidence>
<protein>
    <recommendedName>
        <fullName evidence="3">Retrotransposon gag domain-containing protein</fullName>
    </recommendedName>
</protein>
<feature type="coiled-coil region" evidence="1">
    <location>
        <begin position="190"/>
        <end position="249"/>
    </location>
</feature>
<comment type="caution">
    <text evidence="4">The sequence shown here is derived from an EMBL/GenBank/DDBJ whole genome shotgun (WGS) entry which is preliminary data.</text>
</comment>
<name>A0A371HWB8_MUCPR</name>
<evidence type="ECO:0000259" key="3">
    <source>
        <dbReference type="Pfam" id="PF03732"/>
    </source>
</evidence>
<dbReference type="EMBL" id="QJKJ01001571">
    <property type="protein sequence ID" value="RDY06984.1"/>
    <property type="molecule type" value="Genomic_DNA"/>
</dbReference>
<accession>A0A371HWB8</accession>
<reference evidence="4" key="1">
    <citation type="submission" date="2018-05" db="EMBL/GenBank/DDBJ databases">
        <title>Draft genome of Mucuna pruriens seed.</title>
        <authorList>
            <person name="Nnadi N.E."/>
            <person name="Vos R."/>
            <person name="Hasami M.H."/>
            <person name="Devisetty U.K."/>
            <person name="Aguiy J.C."/>
        </authorList>
    </citation>
    <scope>NUCLEOTIDE SEQUENCE [LARGE SCALE GENOMIC DNA]</scope>
    <source>
        <strain evidence="4">JCA_2017</strain>
    </source>
</reference>
<dbReference type="OrthoDB" id="912280at2759"/>
<dbReference type="PANTHER" id="PTHR33223">
    <property type="entry name" value="CCHC-TYPE DOMAIN-CONTAINING PROTEIN"/>
    <property type="match status" value="1"/>
</dbReference>
<feature type="region of interest" description="Disordered" evidence="2">
    <location>
        <begin position="431"/>
        <end position="452"/>
    </location>
</feature>
<dbReference type="Proteomes" id="UP000257109">
    <property type="component" value="Unassembled WGS sequence"/>
</dbReference>
<feature type="domain" description="Retrotransposon gag" evidence="3">
    <location>
        <begin position="310"/>
        <end position="398"/>
    </location>
</feature>
<dbReference type="InterPro" id="IPR005162">
    <property type="entry name" value="Retrotrans_gag_dom"/>
</dbReference>
<dbReference type="Pfam" id="PF03732">
    <property type="entry name" value="Retrotrans_gag"/>
    <property type="match status" value="1"/>
</dbReference>
<keyword evidence="1" id="KW-0175">Coiled coil</keyword>
<proteinExistence type="predicted"/>
<evidence type="ECO:0000256" key="1">
    <source>
        <dbReference type="SAM" id="Coils"/>
    </source>
</evidence>
<evidence type="ECO:0000256" key="2">
    <source>
        <dbReference type="SAM" id="MobiDB-lite"/>
    </source>
</evidence>
<evidence type="ECO:0000313" key="4">
    <source>
        <dbReference type="EMBL" id="RDY06984.1"/>
    </source>
</evidence>
<organism evidence="4 5">
    <name type="scientific">Mucuna pruriens</name>
    <name type="common">Velvet bean</name>
    <name type="synonym">Dolichos pruriens</name>
    <dbReference type="NCBI Taxonomy" id="157652"/>
    <lineage>
        <taxon>Eukaryota</taxon>
        <taxon>Viridiplantae</taxon>
        <taxon>Streptophyta</taxon>
        <taxon>Embryophyta</taxon>
        <taxon>Tracheophyta</taxon>
        <taxon>Spermatophyta</taxon>
        <taxon>Magnoliopsida</taxon>
        <taxon>eudicotyledons</taxon>
        <taxon>Gunneridae</taxon>
        <taxon>Pentapetalae</taxon>
        <taxon>rosids</taxon>
        <taxon>fabids</taxon>
        <taxon>Fabales</taxon>
        <taxon>Fabaceae</taxon>
        <taxon>Papilionoideae</taxon>
        <taxon>50 kb inversion clade</taxon>
        <taxon>NPAAA clade</taxon>
        <taxon>indigoferoid/millettioid clade</taxon>
        <taxon>Phaseoleae</taxon>
        <taxon>Mucuna</taxon>
    </lineage>
</organism>
<dbReference type="PANTHER" id="PTHR33223:SF10">
    <property type="entry name" value="AMINOTRANSFERASE-LIKE PLANT MOBILE DOMAIN-CONTAINING PROTEIN"/>
    <property type="match status" value="1"/>
</dbReference>
<gene>
    <name evidence="4" type="ORF">CR513_08954</name>
</gene>
<keyword evidence="5" id="KW-1185">Reference proteome</keyword>
<dbReference type="AlphaFoldDB" id="A0A371HWB8"/>